<feature type="region of interest" description="Disordered" evidence="1">
    <location>
        <begin position="688"/>
        <end position="718"/>
    </location>
</feature>
<comment type="caution">
    <text evidence="2">The sequence shown here is derived from an EMBL/GenBank/DDBJ whole genome shotgun (WGS) entry which is preliminary data.</text>
</comment>
<feature type="region of interest" description="Disordered" evidence="1">
    <location>
        <begin position="226"/>
        <end position="258"/>
    </location>
</feature>
<dbReference type="EMBL" id="RHLC01000006">
    <property type="protein sequence ID" value="TPP42570.1"/>
    <property type="molecule type" value="Genomic_DNA"/>
</dbReference>
<feature type="region of interest" description="Disordered" evidence="1">
    <location>
        <begin position="22"/>
        <end position="51"/>
    </location>
</feature>
<evidence type="ECO:0000313" key="3">
    <source>
        <dbReference type="Proteomes" id="UP000318447"/>
    </source>
</evidence>
<feature type="region of interest" description="Disordered" evidence="1">
    <location>
        <begin position="275"/>
        <end position="299"/>
    </location>
</feature>
<gene>
    <name evidence="2" type="ORF">CGC21_11275</name>
</gene>
<reference evidence="3" key="1">
    <citation type="submission" date="2019-02" db="EMBL/GenBank/DDBJ databases">
        <title>FDA dAtabase for Regulatory Grade micrObial Sequences (FDA-ARGOS): Supporting development and validation of Infectious Disease Dx tests.</title>
        <authorList>
            <person name="Duncan R."/>
            <person name="Fisher C."/>
            <person name="Tallon L."/>
            <person name="Sadzewicz L."/>
            <person name="Sengamalay N."/>
            <person name="Ott S."/>
            <person name="Godinez A."/>
            <person name="Nagaraj S."/>
            <person name="Vavikolanu K."/>
            <person name="Nadendla S."/>
            <person name="Aluvathingal J."/>
            <person name="Sichtig H."/>
        </authorList>
    </citation>
    <scope>NUCLEOTIDE SEQUENCE [LARGE SCALE GENOMIC DNA]</scope>
    <source>
        <strain evidence="3">FDAARGOS_361</strain>
    </source>
</reference>
<dbReference type="VEuPathDB" id="TriTrypDB:LDHU3_31.3510"/>
<evidence type="ECO:0000313" key="2">
    <source>
        <dbReference type="EMBL" id="TPP42570.1"/>
    </source>
</evidence>
<feature type="region of interest" description="Disordered" evidence="1">
    <location>
        <begin position="842"/>
        <end position="862"/>
    </location>
</feature>
<feature type="compositionally biased region" description="Low complexity" evidence="1">
    <location>
        <begin position="280"/>
        <end position="298"/>
    </location>
</feature>
<feature type="compositionally biased region" description="Polar residues" evidence="1">
    <location>
        <begin position="513"/>
        <end position="522"/>
    </location>
</feature>
<organism evidence="2 3">
    <name type="scientific">Leishmania donovani</name>
    <dbReference type="NCBI Taxonomy" id="5661"/>
    <lineage>
        <taxon>Eukaryota</taxon>
        <taxon>Discoba</taxon>
        <taxon>Euglenozoa</taxon>
        <taxon>Kinetoplastea</taxon>
        <taxon>Metakinetoplastina</taxon>
        <taxon>Trypanosomatida</taxon>
        <taxon>Trypanosomatidae</taxon>
        <taxon>Leishmaniinae</taxon>
        <taxon>Leishmania</taxon>
    </lineage>
</organism>
<name>A0A504X8X4_LEIDO</name>
<protein>
    <submittedName>
        <fullName evidence="2">Uncharacterized protein</fullName>
    </submittedName>
</protein>
<feature type="region of interest" description="Disordered" evidence="1">
    <location>
        <begin position="506"/>
        <end position="529"/>
    </location>
</feature>
<proteinExistence type="predicted"/>
<dbReference type="VEuPathDB" id="TriTrypDB:LdCL_310027300"/>
<accession>A0A504X8X4</accession>
<sequence>MQAERGVSEGPGLRLANCLPELVRHAPGPPPAARATDVTASAPEQGSGRCSPGSGLIIDQSVQTITSSVAPWDGNGLSTFFDFLKGESLHLPPTPMLLGNGGVADSVTAVAATDSIKNPMERPPASEGNLQPQLVKSIADYKLSTSAAWWGTAASRGLAMNRSTAASRRRRGAASQKVCNDNSTSLLSCKGARQQATEEDRDTDLSAAACGGAVVGLRESSAVVLQPLDTLQDTPLDEGKDHPNGKGDYSPSFTGGTGYPDTAAAAAAIRVPMLESRGQPSCRQSSRVSSPLSSHPTSIITAKPSFKSCSAQPQSVRTVESFRSLTGSHINYPGSVPGSSVGYADDVTRVDERHRPIRRMSSSCDLSVVWIAPPLCEWLRPGEACSVKGNSMARSHRAPSARTPVAQARVPGTPFRLPSTTTPHKKQETSRSRSSHGEASLGSAHMGEKSDEERHVLQCWLSSTCGSFTHANRPKMASAAEGRLIGHAADNDRSCADGHQWPLREQAARTPESAAQHSPSASSRREALSAVTPTLGEVLERNRADLKVQPNAPSVAAPYSPSAAYTRSGDRWTAAPAHLPALTWSAVCAAAQHPYYASGQQQQRPVPYVHTYDVAYHDEGQTYAATEVTNAYMHGGSGIFLPGLERAKPSCVRPVGGLKANKWRAPVPPAKRRVVFELLDPLVPVRPRPTLRQFQRPRRPPQRSPQRPTSKLLGSSQQKRIGLAEVEAAASPIQQVRQQALSLQRENTSAATSDREDMTLTGLGEDEEWASAHNYPAVEPPRTAAPADDTVYATVARKRKLNLHKRKAQQNARLYRAFAPYMASLRAGPGAGGRGRAVQRKQKCRKNGLLPHQRGSSDAQNDLQSMNYPALATECDPLDHLLSRHGFWGEAMTRL</sequence>
<feature type="region of interest" description="Disordered" evidence="1">
    <location>
        <begin position="394"/>
        <end position="449"/>
    </location>
</feature>
<dbReference type="AlphaFoldDB" id="A0A504X8X4"/>
<feature type="region of interest" description="Disordered" evidence="1">
    <location>
        <begin position="160"/>
        <end position="179"/>
    </location>
</feature>
<dbReference type="VEuPathDB" id="TriTrypDB:LdBPK_311940.1"/>
<evidence type="ECO:0000256" key="1">
    <source>
        <dbReference type="SAM" id="MobiDB-lite"/>
    </source>
</evidence>
<dbReference type="Proteomes" id="UP000318447">
    <property type="component" value="Unassembled WGS sequence"/>
</dbReference>